<dbReference type="Proteomes" id="UP000799537">
    <property type="component" value="Unassembled WGS sequence"/>
</dbReference>
<feature type="region of interest" description="Disordered" evidence="1">
    <location>
        <begin position="1"/>
        <end position="63"/>
    </location>
</feature>
<feature type="compositionally biased region" description="Polar residues" evidence="1">
    <location>
        <begin position="35"/>
        <end position="51"/>
    </location>
</feature>
<proteinExistence type="predicted"/>
<feature type="compositionally biased region" description="Low complexity" evidence="1">
    <location>
        <begin position="151"/>
        <end position="161"/>
    </location>
</feature>
<name>A0A6A6CWK1_ZASCE</name>
<gene>
    <name evidence="2" type="ORF">M409DRAFT_64264</name>
</gene>
<feature type="region of interest" description="Disordered" evidence="1">
    <location>
        <begin position="108"/>
        <end position="184"/>
    </location>
</feature>
<evidence type="ECO:0008006" key="4">
    <source>
        <dbReference type="Google" id="ProtNLM"/>
    </source>
</evidence>
<evidence type="ECO:0000256" key="1">
    <source>
        <dbReference type="SAM" id="MobiDB-lite"/>
    </source>
</evidence>
<feature type="compositionally biased region" description="Low complexity" evidence="1">
    <location>
        <begin position="13"/>
        <end position="34"/>
    </location>
</feature>
<accession>A0A6A6CWK1</accession>
<feature type="compositionally biased region" description="Basic and acidic residues" evidence="1">
    <location>
        <begin position="164"/>
        <end position="179"/>
    </location>
</feature>
<protein>
    <recommendedName>
        <fullName evidence="4">WW domain-containing protein</fullName>
    </recommendedName>
</protein>
<dbReference type="OrthoDB" id="2367685at2759"/>
<dbReference type="GeneID" id="54569263"/>
<dbReference type="RefSeq" id="XP_033671467.1">
    <property type="nucleotide sequence ID" value="XM_033815991.1"/>
</dbReference>
<evidence type="ECO:0000313" key="3">
    <source>
        <dbReference type="Proteomes" id="UP000799537"/>
    </source>
</evidence>
<evidence type="ECO:0000313" key="2">
    <source>
        <dbReference type="EMBL" id="KAF2170578.1"/>
    </source>
</evidence>
<dbReference type="EMBL" id="ML993585">
    <property type="protein sequence ID" value="KAF2170578.1"/>
    <property type="molecule type" value="Genomic_DNA"/>
</dbReference>
<organism evidence="2 3">
    <name type="scientific">Zasmidium cellare ATCC 36951</name>
    <dbReference type="NCBI Taxonomy" id="1080233"/>
    <lineage>
        <taxon>Eukaryota</taxon>
        <taxon>Fungi</taxon>
        <taxon>Dikarya</taxon>
        <taxon>Ascomycota</taxon>
        <taxon>Pezizomycotina</taxon>
        <taxon>Dothideomycetes</taxon>
        <taxon>Dothideomycetidae</taxon>
        <taxon>Mycosphaerellales</taxon>
        <taxon>Mycosphaerellaceae</taxon>
        <taxon>Zasmidium</taxon>
    </lineage>
</organism>
<sequence length="331" mass="35701">MASNEIPNEAPPSYAQATGSSSSSSRPAAGASSSQNTGSHLNVPGASSSGKNGIPADYRRSMEDEMRPLPEGWVRSYDDKAHHQFFVDITKDPPKSQWVHPYDSEEYLSTLSTEERERIEQDSMNRGKHTPSKEDIIAAHSDDDDDHHHSAAAASSSSSAHPELPPRPDGKGKAADRTFGRKLKDKLTGMSHEERVQDRKVRAEQEQKMYEQHMRVRQAMAQAMQTGQPQYLGKDRDGKNVYVEPPAPPAAGYGYGGGYGGGYGYNGGGYGYNPYRGPQGGPGIYSTPNARYIRPQQPYGRPGYGGGYGLPLAAGIGGGLLGGLLLGDLLF</sequence>
<dbReference type="AlphaFoldDB" id="A0A6A6CWK1"/>
<reference evidence="2" key="1">
    <citation type="journal article" date="2020" name="Stud. Mycol.">
        <title>101 Dothideomycetes genomes: a test case for predicting lifestyles and emergence of pathogens.</title>
        <authorList>
            <person name="Haridas S."/>
            <person name="Albert R."/>
            <person name="Binder M."/>
            <person name="Bloem J."/>
            <person name="Labutti K."/>
            <person name="Salamov A."/>
            <person name="Andreopoulos B."/>
            <person name="Baker S."/>
            <person name="Barry K."/>
            <person name="Bills G."/>
            <person name="Bluhm B."/>
            <person name="Cannon C."/>
            <person name="Castanera R."/>
            <person name="Culley D."/>
            <person name="Daum C."/>
            <person name="Ezra D."/>
            <person name="Gonzalez J."/>
            <person name="Henrissat B."/>
            <person name="Kuo A."/>
            <person name="Liang C."/>
            <person name="Lipzen A."/>
            <person name="Lutzoni F."/>
            <person name="Magnuson J."/>
            <person name="Mondo S."/>
            <person name="Nolan M."/>
            <person name="Ohm R."/>
            <person name="Pangilinan J."/>
            <person name="Park H.-J."/>
            <person name="Ramirez L."/>
            <person name="Alfaro M."/>
            <person name="Sun H."/>
            <person name="Tritt A."/>
            <person name="Yoshinaga Y."/>
            <person name="Zwiers L.-H."/>
            <person name="Turgeon B."/>
            <person name="Goodwin S."/>
            <person name="Spatafora J."/>
            <person name="Crous P."/>
            <person name="Grigoriev I."/>
        </authorList>
    </citation>
    <scope>NUCLEOTIDE SEQUENCE</scope>
    <source>
        <strain evidence="2">ATCC 36951</strain>
    </source>
</reference>
<keyword evidence="3" id="KW-1185">Reference proteome</keyword>
<feature type="compositionally biased region" description="Basic and acidic residues" evidence="1">
    <location>
        <begin position="113"/>
        <end position="149"/>
    </location>
</feature>